<reference evidence="1" key="1">
    <citation type="submission" date="2020-05" db="EMBL/GenBank/DDBJ databases">
        <authorList>
            <person name="Chiriac C."/>
            <person name="Salcher M."/>
            <person name="Ghai R."/>
            <person name="Kavagutti S V."/>
        </authorList>
    </citation>
    <scope>NUCLEOTIDE SEQUENCE</scope>
</reference>
<dbReference type="AlphaFoldDB" id="A0A6J7H410"/>
<proteinExistence type="predicted"/>
<organism evidence="1">
    <name type="scientific">freshwater metagenome</name>
    <dbReference type="NCBI Taxonomy" id="449393"/>
    <lineage>
        <taxon>unclassified sequences</taxon>
        <taxon>metagenomes</taxon>
        <taxon>ecological metagenomes</taxon>
    </lineage>
</organism>
<protein>
    <submittedName>
        <fullName evidence="1">Unannotated protein</fullName>
    </submittedName>
</protein>
<gene>
    <name evidence="1" type="ORF">UFOPK3610_01025</name>
</gene>
<sequence length="119" mass="12916">MTFMFSRVVMKPGTSRDRTLMPKALRIGGLHLRVKPEAVFLVRTYTNTYVLRSGNSLGQITLGKKGIIKAYVIGSGQAKVSRDIDGTLESQVYSYDTKLSTGHCPDGGSLDGTGCLPFN</sequence>
<accession>A0A6J7H410</accession>
<evidence type="ECO:0000313" key="1">
    <source>
        <dbReference type="EMBL" id="CAB4914364.1"/>
    </source>
</evidence>
<name>A0A6J7H410_9ZZZZ</name>
<dbReference type="EMBL" id="CAFBMR010000036">
    <property type="protein sequence ID" value="CAB4914364.1"/>
    <property type="molecule type" value="Genomic_DNA"/>
</dbReference>